<dbReference type="Proteomes" id="UP000002613">
    <property type="component" value="Chromosome"/>
</dbReference>
<dbReference type="KEGG" id="fpl:Ferp_0529"/>
<dbReference type="HOGENOM" id="CLU_1965456_0_0_2"/>
<dbReference type="RefSeq" id="WP_012965049.1">
    <property type="nucleotide sequence ID" value="NC_013849.1"/>
</dbReference>
<sequence>MVVEEVREIQLMLECFCGIPSEDEVEEINEIQSAKVRRFLRKYGWGYGVNINLNEYHPEPVFRVQREDEAGGCDALIPPDADMEKLEELKRAIIFWNENSLNEAGRKMLDRVFDLLDELGAVELNWY</sequence>
<reference evidence="2" key="1">
    <citation type="submission" date="2010-02" db="EMBL/GenBank/DDBJ databases">
        <title>Complete sequence of Ferroglobus placidus DSM 10642.</title>
        <authorList>
            <consortium name="US DOE Joint Genome Institute"/>
            <person name="Lucas S."/>
            <person name="Copeland A."/>
            <person name="Lapidus A."/>
            <person name="Cheng J.-F."/>
            <person name="Bruce D."/>
            <person name="Goodwin L."/>
            <person name="Pitluck S."/>
            <person name="Saunders E."/>
            <person name="Brettin T."/>
            <person name="Detter J.C."/>
            <person name="Han C."/>
            <person name="Tapia R."/>
            <person name="Larimer F."/>
            <person name="Land M."/>
            <person name="Hauser L."/>
            <person name="Kyrpides N."/>
            <person name="Ivanova N."/>
            <person name="Holmes D."/>
            <person name="Lovley D."/>
            <person name="Kyrpides N."/>
            <person name="Anderson I.J."/>
            <person name="Woyke T."/>
        </authorList>
    </citation>
    <scope>NUCLEOTIDE SEQUENCE [LARGE SCALE GENOMIC DNA]</scope>
    <source>
        <strain evidence="2">DSM 10642 / AEDII12DO</strain>
    </source>
</reference>
<dbReference type="EMBL" id="CP001899">
    <property type="protein sequence ID" value="ADC64703.1"/>
    <property type="molecule type" value="Genomic_DNA"/>
</dbReference>
<name>D3S370_FERPA</name>
<keyword evidence="2" id="KW-1185">Reference proteome</keyword>
<reference evidence="1 2" key="2">
    <citation type="journal article" date="2011" name="Stand. Genomic Sci.">
        <title>Complete genome sequence of Ferroglobus placidus AEDII12DO.</title>
        <authorList>
            <person name="Anderson I."/>
            <person name="Risso C."/>
            <person name="Holmes D."/>
            <person name="Lucas S."/>
            <person name="Copeland A."/>
            <person name="Lapidus A."/>
            <person name="Cheng J.F."/>
            <person name="Bruce D."/>
            <person name="Goodwin L."/>
            <person name="Pitluck S."/>
            <person name="Saunders E."/>
            <person name="Brettin T."/>
            <person name="Detter J.C."/>
            <person name="Han C."/>
            <person name="Tapia R."/>
            <person name="Larimer F."/>
            <person name="Land M."/>
            <person name="Hauser L."/>
            <person name="Woyke T."/>
            <person name="Lovley D."/>
            <person name="Kyrpides N."/>
            <person name="Ivanova N."/>
        </authorList>
    </citation>
    <scope>NUCLEOTIDE SEQUENCE [LARGE SCALE GENOMIC DNA]</scope>
    <source>
        <strain evidence="2">DSM 10642 / AEDII12DO</strain>
    </source>
</reference>
<evidence type="ECO:0000313" key="1">
    <source>
        <dbReference type="EMBL" id="ADC64703.1"/>
    </source>
</evidence>
<accession>D3S370</accession>
<dbReference type="STRING" id="589924.Ferp_0529"/>
<proteinExistence type="predicted"/>
<evidence type="ECO:0000313" key="2">
    <source>
        <dbReference type="Proteomes" id="UP000002613"/>
    </source>
</evidence>
<dbReference type="AlphaFoldDB" id="D3S370"/>
<gene>
    <name evidence="1" type="ordered locus">Ferp_0529</name>
</gene>
<organism evidence="1 2">
    <name type="scientific">Ferroglobus placidus (strain DSM 10642 / AEDII12DO)</name>
    <dbReference type="NCBI Taxonomy" id="589924"/>
    <lineage>
        <taxon>Archaea</taxon>
        <taxon>Methanobacteriati</taxon>
        <taxon>Methanobacteriota</taxon>
        <taxon>Archaeoglobi</taxon>
        <taxon>Archaeoglobales</taxon>
        <taxon>Archaeoglobaceae</taxon>
        <taxon>Ferroglobus</taxon>
    </lineage>
</organism>
<dbReference type="GeneID" id="8778030"/>
<protein>
    <submittedName>
        <fullName evidence="1">Uncharacterized protein</fullName>
    </submittedName>
</protein>
<dbReference type="PaxDb" id="589924-Ferp_0529"/>